<protein>
    <submittedName>
        <fullName evidence="5">AraC family transcriptional regulator</fullName>
    </submittedName>
</protein>
<comment type="caution">
    <text evidence="5">The sequence shown here is derived from an EMBL/GenBank/DDBJ whole genome shotgun (WGS) entry which is preliminary data.</text>
</comment>
<dbReference type="Gene3D" id="1.10.10.60">
    <property type="entry name" value="Homeodomain-like"/>
    <property type="match status" value="1"/>
</dbReference>
<proteinExistence type="predicted"/>
<evidence type="ECO:0000313" key="6">
    <source>
        <dbReference type="Proteomes" id="UP001497602"/>
    </source>
</evidence>
<dbReference type="Pfam" id="PF12833">
    <property type="entry name" value="HTH_18"/>
    <property type="match status" value="1"/>
</dbReference>
<feature type="domain" description="HTH araC/xylS-type" evidence="4">
    <location>
        <begin position="164"/>
        <end position="262"/>
    </location>
</feature>
<dbReference type="InterPro" id="IPR046532">
    <property type="entry name" value="DUF6597"/>
</dbReference>
<dbReference type="Pfam" id="PF20240">
    <property type="entry name" value="DUF6597"/>
    <property type="match status" value="1"/>
</dbReference>
<dbReference type="SUPFAM" id="SSF46689">
    <property type="entry name" value="Homeodomain-like"/>
    <property type="match status" value="1"/>
</dbReference>
<dbReference type="EMBL" id="CAXJRC010000015">
    <property type="protein sequence ID" value="CAL2106487.1"/>
    <property type="molecule type" value="Genomic_DNA"/>
</dbReference>
<dbReference type="PANTHER" id="PTHR46796">
    <property type="entry name" value="HTH-TYPE TRANSCRIPTIONAL ACTIVATOR RHAS-RELATED"/>
    <property type="match status" value="1"/>
</dbReference>
<gene>
    <name evidence="5" type="ORF">T190115A13A_230016</name>
</gene>
<keyword evidence="2" id="KW-0238">DNA-binding</keyword>
<dbReference type="InterPro" id="IPR050204">
    <property type="entry name" value="AraC_XylS_family_regulators"/>
</dbReference>
<name>A0ABP1FBC0_9FLAO</name>
<reference evidence="5 6" key="1">
    <citation type="submission" date="2024-05" db="EMBL/GenBank/DDBJ databases">
        <authorList>
            <person name="Duchaud E."/>
        </authorList>
    </citation>
    <scope>NUCLEOTIDE SEQUENCE [LARGE SCALE GENOMIC DNA]</scope>
    <source>
        <strain evidence="5">Ena-SAMPLE-TAB-13-05-2024-13:56:06:370-140305</strain>
    </source>
</reference>
<evidence type="ECO:0000256" key="3">
    <source>
        <dbReference type="ARBA" id="ARBA00023163"/>
    </source>
</evidence>
<keyword evidence="1" id="KW-0805">Transcription regulation</keyword>
<dbReference type="InterPro" id="IPR009057">
    <property type="entry name" value="Homeodomain-like_sf"/>
</dbReference>
<dbReference type="InterPro" id="IPR018060">
    <property type="entry name" value="HTH_AraC"/>
</dbReference>
<dbReference type="Proteomes" id="UP001497602">
    <property type="component" value="Unassembled WGS sequence"/>
</dbReference>
<dbReference type="PANTHER" id="PTHR46796:SF13">
    <property type="entry name" value="HTH-TYPE TRANSCRIPTIONAL ACTIVATOR RHAS"/>
    <property type="match status" value="1"/>
</dbReference>
<evidence type="ECO:0000259" key="4">
    <source>
        <dbReference type="PROSITE" id="PS01124"/>
    </source>
</evidence>
<accession>A0ABP1FBC0</accession>
<evidence type="ECO:0000313" key="5">
    <source>
        <dbReference type="EMBL" id="CAL2106487.1"/>
    </source>
</evidence>
<sequence length="264" mass="30840">MLIILIQVNYKIPEDLAPYINCIMIGESFKKEVETSIPLYADGYPGIMFQQAENGFYLLPKRKKLSELFLYGQTIQPISLNTTGVYQYIVIQLYPFASKYLLDVNPKLLNDDCYDLLQIDYLDVNSFKAQLVLNNDQDKRLHIIYELIRMLIRVNKQARNNSIERAIKFILEKNGRVKIKDVLNQVYMTERTLERHFKTSVGLTPKQFAKIIQFQTSLNKLTKEKYNSLIAIGIDSGFSDQSHFIRTFKSYTGKTPSYYLKHYI</sequence>
<evidence type="ECO:0000256" key="2">
    <source>
        <dbReference type="ARBA" id="ARBA00023125"/>
    </source>
</evidence>
<evidence type="ECO:0000256" key="1">
    <source>
        <dbReference type="ARBA" id="ARBA00023015"/>
    </source>
</evidence>
<dbReference type="PROSITE" id="PS01124">
    <property type="entry name" value="HTH_ARAC_FAMILY_2"/>
    <property type="match status" value="1"/>
</dbReference>
<keyword evidence="6" id="KW-1185">Reference proteome</keyword>
<keyword evidence="3" id="KW-0804">Transcription</keyword>
<dbReference type="SMART" id="SM00342">
    <property type="entry name" value="HTH_ARAC"/>
    <property type="match status" value="1"/>
</dbReference>
<organism evidence="5 6">
    <name type="scientific">Tenacibaculum vairaonense</name>
    <dbReference type="NCBI Taxonomy" id="3137860"/>
    <lineage>
        <taxon>Bacteria</taxon>
        <taxon>Pseudomonadati</taxon>
        <taxon>Bacteroidota</taxon>
        <taxon>Flavobacteriia</taxon>
        <taxon>Flavobacteriales</taxon>
        <taxon>Flavobacteriaceae</taxon>
        <taxon>Tenacibaculum</taxon>
    </lineage>
</organism>